<protein>
    <recommendedName>
        <fullName evidence="1">DUF4277 domain-containing protein</fullName>
    </recommendedName>
</protein>
<keyword evidence="3" id="KW-1185">Reference proteome</keyword>
<dbReference type="AlphaFoldDB" id="A0A0W1AKU6"/>
<proteinExistence type="predicted"/>
<gene>
    <name evidence="2" type="ORF">Lwor_0284</name>
</gene>
<organism evidence="2 3">
    <name type="scientific">Legionella worsleiensis</name>
    <dbReference type="NCBI Taxonomy" id="45076"/>
    <lineage>
        <taxon>Bacteria</taxon>
        <taxon>Pseudomonadati</taxon>
        <taxon>Pseudomonadota</taxon>
        <taxon>Gammaproteobacteria</taxon>
        <taxon>Legionellales</taxon>
        <taxon>Legionellaceae</taxon>
        <taxon>Legionella</taxon>
    </lineage>
</organism>
<comment type="caution">
    <text evidence="2">The sequence shown here is derived from an EMBL/GenBank/DDBJ whole genome shotgun (WGS) entry which is preliminary data.</text>
</comment>
<dbReference type="InterPro" id="IPR025457">
    <property type="entry name" value="DUF4277"/>
</dbReference>
<reference evidence="2 3" key="1">
    <citation type="submission" date="2015-11" db="EMBL/GenBank/DDBJ databases">
        <title>Genomic analysis of 38 Legionella species identifies large and diverse effector repertoires.</title>
        <authorList>
            <person name="Burstein D."/>
            <person name="Amaro F."/>
            <person name="Zusman T."/>
            <person name="Lifshitz Z."/>
            <person name="Cohen O."/>
            <person name="Gilbert J.A."/>
            <person name="Pupko T."/>
            <person name="Shuman H.A."/>
            <person name="Segal G."/>
        </authorList>
    </citation>
    <scope>NUCLEOTIDE SEQUENCE [LARGE SCALE GENOMIC DNA]</scope>
    <source>
        <strain evidence="2 3">ATCC 49508</strain>
    </source>
</reference>
<dbReference type="Pfam" id="PF14104">
    <property type="entry name" value="DUF4277"/>
    <property type="match status" value="1"/>
</dbReference>
<dbReference type="STRING" id="45076.Lwor_0284"/>
<dbReference type="PATRIC" id="fig|45076.6.peg.314"/>
<accession>A0A0W1AKU6</accession>
<evidence type="ECO:0000259" key="1">
    <source>
        <dbReference type="Pfam" id="PF14104"/>
    </source>
</evidence>
<evidence type="ECO:0000313" key="2">
    <source>
        <dbReference type="EMBL" id="KTD81981.1"/>
    </source>
</evidence>
<dbReference type="Proteomes" id="UP000054662">
    <property type="component" value="Unassembled WGS sequence"/>
</dbReference>
<feature type="domain" description="DUF4277" evidence="1">
    <location>
        <begin position="19"/>
        <end position="90"/>
    </location>
</feature>
<sequence>MIYYSLLGVVNVSAPSYGIKNLDHHGLVAGFCQELGIAAIIDKALAAQSDQKHISYGQLLEAMILNGLGFTSRTLHMYSQYFEDKPLERL</sequence>
<name>A0A0W1AKU6_9GAMM</name>
<dbReference type="EMBL" id="LNZC01000002">
    <property type="protein sequence ID" value="KTD81981.1"/>
    <property type="molecule type" value="Genomic_DNA"/>
</dbReference>
<evidence type="ECO:0000313" key="3">
    <source>
        <dbReference type="Proteomes" id="UP000054662"/>
    </source>
</evidence>